<accession>A0A2P2JT40</accession>
<evidence type="ECO:0000256" key="1">
    <source>
        <dbReference type="SAM" id="SignalP"/>
    </source>
</evidence>
<dbReference type="EMBL" id="GGEC01016117">
    <property type="protein sequence ID" value="MBW96600.1"/>
    <property type="molecule type" value="Transcribed_RNA"/>
</dbReference>
<keyword evidence="1" id="KW-0732">Signal</keyword>
<organism evidence="2">
    <name type="scientific">Rhizophora mucronata</name>
    <name type="common">Asiatic mangrove</name>
    <dbReference type="NCBI Taxonomy" id="61149"/>
    <lineage>
        <taxon>Eukaryota</taxon>
        <taxon>Viridiplantae</taxon>
        <taxon>Streptophyta</taxon>
        <taxon>Embryophyta</taxon>
        <taxon>Tracheophyta</taxon>
        <taxon>Spermatophyta</taxon>
        <taxon>Magnoliopsida</taxon>
        <taxon>eudicotyledons</taxon>
        <taxon>Gunneridae</taxon>
        <taxon>Pentapetalae</taxon>
        <taxon>rosids</taxon>
        <taxon>fabids</taxon>
        <taxon>Malpighiales</taxon>
        <taxon>Rhizophoraceae</taxon>
        <taxon>Rhizophora</taxon>
    </lineage>
</organism>
<keyword evidence="2" id="KW-0804">Transcription</keyword>
<name>A0A2P2JT40_RHIMU</name>
<feature type="signal peptide" evidence="1">
    <location>
        <begin position="1"/>
        <end position="23"/>
    </location>
</feature>
<dbReference type="GO" id="GO:0000428">
    <property type="term" value="C:DNA-directed RNA polymerase complex"/>
    <property type="evidence" value="ECO:0007669"/>
    <property type="project" value="UniProtKB-KW"/>
</dbReference>
<evidence type="ECO:0000313" key="2">
    <source>
        <dbReference type="EMBL" id="MBW96600.1"/>
    </source>
</evidence>
<protein>
    <submittedName>
        <fullName evidence="2">DNA-directed RNA polymerase I subunit RPA12-like</fullName>
    </submittedName>
</protein>
<proteinExistence type="predicted"/>
<feature type="chain" id="PRO_5015144324" evidence="1">
    <location>
        <begin position="24"/>
        <end position="73"/>
    </location>
</feature>
<dbReference type="AlphaFoldDB" id="A0A2P2JT40"/>
<reference evidence="2" key="1">
    <citation type="submission" date="2018-02" db="EMBL/GenBank/DDBJ databases">
        <title>Rhizophora mucronata_Transcriptome.</title>
        <authorList>
            <person name="Meera S.P."/>
            <person name="Sreeshan A."/>
            <person name="Augustine A."/>
        </authorList>
    </citation>
    <scope>NUCLEOTIDE SEQUENCE</scope>
    <source>
        <tissue evidence="2">Leaf</tissue>
    </source>
</reference>
<sequence>MRGFIYVPSFLLLISTYFLNVNLNSKPCSSGFSSFCIFPLEYTICKTQGVGMHCCLMAVHHHQCRSCFSFWLM</sequence>
<keyword evidence="2" id="KW-0240">DNA-directed RNA polymerase</keyword>